<feature type="transmembrane region" description="Helical" evidence="1">
    <location>
        <begin position="103"/>
        <end position="120"/>
    </location>
</feature>
<sequence>MVAAFTEWFIPVRIRQSKDGQVRARTVLSVAVLAGLLMPIEAVTDLQLHHLSLAAGAASGGLALLLAPLLMRVHGSVGVIAQYVLICLAGMICWGVYVNGGILSCNSLWFAIVPLASVFIAGRRSGLVWSAISLTALLAFYLLSDIPGALPAVPVAADKNALLQGKTLLQVMVVVLALALSFARANARGFQQLESAQQASERASKAIEHMMVQASHAIRLASQESRSIAQGSAVLTRGMTAQSDRAEAMCRAVQEMALLTEQNVQQSSEANEVAKAACQVAGQGGDAMARAMHELNMAGSVVANAASQLEMLGTRERYCAADQ</sequence>
<protein>
    <recommendedName>
        <fullName evidence="4">Methyl-accepting transducer domain-containing protein</fullName>
    </recommendedName>
</protein>
<dbReference type="RefSeq" id="WP_289831256.1">
    <property type="nucleotide sequence ID" value="NZ_JAUEDK010000037.1"/>
</dbReference>
<feature type="transmembrane region" description="Helical" evidence="1">
    <location>
        <begin position="22"/>
        <end position="40"/>
    </location>
</feature>
<reference evidence="2" key="1">
    <citation type="submission" date="2023-06" db="EMBL/GenBank/DDBJ databases">
        <authorList>
            <person name="Zhang S."/>
        </authorList>
    </citation>
    <scope>NUCLEOTIDE SEQUENCE</scope>
    <source>
        <strain evidence="2">SG2303</strain>
    </source>
</reference>
<accession>A0ABT7XS30</accession>
<keyword evidence="1" id="KW-0812">Transmembrane</keyword>
<feature type="transmembrane region" description="Helical" evidence="1">
    <location>
        <begin position="127"/>
        <end position="143"/>
    </location>
</feature>
<organism evidence="2 3">
    <name type="scientific">Crenobacter oryzisoli</name>
    <dbReference type="NCBI Taxonomy" id="3056844"/>
    <lineage>
        <taxon>Bacteria</taxon>
        <taxon>Pseudomonadati</taxon>
        <taxon>Pseudomonadota</taxon>
        <taxon>Betaproteobacteria</taxon>
        <taxon>Neisseriales</taxon>
        <taxon>Neisseriaceae</taxon>
        <taxon>Crenobacter</taxon>
    </lineage>
</organism>
<dbReference type="Proteomes" id="UP001168540">
    <property type="component" value="Unassembled WGS sequence"/>
</dbReference>
<comment type="caution">
    <text evidence="2">The sequence shown here is derived from an EMBL/GenBank/DDBJ whole genome shotgun (WGS) entry which is preliminary data.</text>
</comment>
<evidence type="ECO:0000313" key="3">
    <source>
        <dbReference type="Proteomes" id="UP001168540"/>
    </source>
</evidence>
<gene>
    <name evidence="2" type="ORF">QU481_17190</name>
</gene>
<feature type="transmembrane region" description="Helical" evidence="1">
    <location>
        <begin position="163"/>
        <end position="183"/>
    </location>
</feature>
<evidence type="ECO:0000256" key="1">
    <source>
        <dbReference type="SAM" id="Phobius"/>
    </source>
</evidence>
<keyword evidence="3" id="KW-1185">Reference proteome</keyword>
<dbReference type="EMBL" id="JAUEDK010000037">
    <property type="protein sequence ID" value="MDN0076604.1"/>
    <property type="molecule type" value="Genomic_DNA"/>
</dbReference>
<keyword evidence="1" id="KW-1133">Transmembrane helix</keyword>
<proteinExistence type="predicted"/>
<feature type="transmembrane region" description="Helical" evidence="1">
    <location>
        <begin position="52"/>
        <end position="70"/>
    </location>
</feature>
<evidence type="ECO:0008006" key="4">
    <source>
        <dbReference type="Google" id="ProtNLM"/>
    </source>
</evidence>
<feature type="transmembrane region" description="Helical" evidence="1">
    <location>
        <begin position="77"/>
        <end position="97"/>
    </location>
</feature>
<evidence type="ECO:0000313" key="2">
    <source>
        <dbReference type="EMBL" id="MDN0076604.1"/>
    </source>
</evidence>
<name>A0ABT7XS30_9NEIS</name>
<keyword evidence="1" id="KW-0472">Membrane</keyword>